<evidence type="ECO:0000313" key="2">
    <source>
        <dbReference type="Proteomes" id="UP000546324"/>
    </source>
</evidence>
<name>A0A7X0G6Q0_9ACTN</name>
<keyword evidence="2" id="KW-1185">Reference proteome</keyword>
<dbReference type="EMBL" id="JACHMQ010000001">
    <property type="protein sequence ID" value="MBB6400505.1"/>
    <property type="molecule type" value="Genomic_DNA"/>
</dbReference>
<proteinExistence type="predicted"/>
<evidence type="ECO:0000313" key="1">
    <source>
        <dbReference type="EMBL" id="MBB6400505.1"/>
    </source>
</evidence>
<reference evidence="1 2" key="1">
    <citation type="submission" date="2020-08" db="EMBL/GenBank/DDBJ databases">
        <title>Sequencing the genomes of 1000 actinobacteria strains.</title>
        <authorList>
            <person name="Klenk H.-P."/>
        </authorList>
    </citation>
    <scope>NUCLEOTIDE SEQUENCE [LARGE SCALE GENOMIC DNA]</scope>
    <source>
        <strain evidence="1 2">DSM 43675</strain>
    </source>
</reference>
<accession>A0A7X0G6Q0</accession>
<dbReference type="AlphaFoldDB" id="A0A7X0G6Q0"/>
<dbReference type="Proteomes" id="UP000546324">
    <property type="component" value="Unassembled WGS sequence"/>
</dbReference>
<sequence>MTAPLRKIVKVATPGARWTAAGLDCGHIVTVSRADQRAEVVACEECERGTPAYFTGIG</sequence>
<protein>
    <submittedName>
        <fullName evidence="1">Phage terminase large subunit-like protein</fullName>
    </submittedName>
</protein>
<dbReference type="RefSeq" id="WP_185033087.1">
    <property type="nucleotide sequence ID" value="NZ_JACHMQ010000001.1"/>
</dbReference>
<gene>
    <name evidence="1" type="ORF">BKA00_007419</name>
</gene>
<comment type="caution">
    <text evidence="1">The sequence shown here is derived from an EMBL/GenBank/DDBJ whole genome shotgun (WGS) entry which is preliminary data.</text>
</comment>
<organism evidence="1 2">
    <name type="scientific">Actinomadura coerulea</name>
    <dbReference type="NCBI Taxonomy" id="46159"/>
    <lineage>
        <taxon>Bacteria</taxon>
        <taxon>Bacillati</taxon>
        <taxon>Actinomycetota</taxon>
        <taxon>Actinomycetes</taxon>
        <taxon>Streptosporangiales</taxon>
        <taxon>Thermomonosporaceae</taxon>
        <taxon>Actinomadura</taxon>
    </lineage>
</organism>